<dbReference type="InterPro" id="IPR002347">
    <property type="entry name" value="SDR_fam"/>
</dbReference>
<organism evidence="3 4">
    <name type="scientific">Chilo suppressalis</name>
    <name type="common">Asiatic rice borer moth</name>
    <dbReference type="NCBI Taxonomy" id="168631"/>
    <lineage>
        <taxon>Eukaryota</taxon>
        <taxon>Metazoa</taxon>
        <taxon>Ecdysozoa</taxon>
        <taxon>Arthropoda</taxon>
        <taxon>Hexapoda</taxon>
        <taxon>Insecta</taxon>
        <taxon>Pterygota</taxon>
        <taxon>Neoptera</taxon>
        <taxon>Endopterygota</taxon>
        <taxon>Lepidoptera</taxon>
        <taxon>Glossata</taxon>
        <taxon>Ditrysia</taxon>
        <taxon>Pyraloidea</taxon>
        <taxon>Crambidae</taxon>
        <taxon>Crambinae</taxon>
        <taxon>Chilo</taxon>
    </lineage>
</organism>
<evidence type="ECO:0000256" key="1">
    <source>
        <dbReference type="ARBA" id="ARBA00023002"/>
    </source>
</evidence>
<keyword evidence="2" id="KW-0812">Transmembrane</keyword>
<dbReference type="PANTHER" id="PTHR43157">
    <property type="entry name" value="PHOSPHATIDYLINOSITOL-GLYCAN BIOSYNTHESIS CLASS F PROTEIN-RELATED"/>
    <property type="match status" value="1"/>
</dbReference>
<name>A0ABN8B9K5_CHISP</name>
<evidence type="ECO:0008006" key="5">
    <source>
        <dbReference type="Google" id="ProtNLM"/>
    </source>
</evidence>
<feature type="transmembrane region" description="Helical" evidence="2">
    <location>
        <begin position="6"/>
        <end position="23"/>
    </location>
</feature>
<keyword evidence="2" id="KW-1133">Transmembrane helix</keyword>
<dbReference type="InterPro" id="IPR036291">
    <property type="entry name" value="NAD(P)-bd_dom_sf"/>
</dbReference>
<dbReference type="SUPFAM" id="SSF51735">
    <property type="entry name" value="NAD(P)-binding Rossmann-fold domains"/>
    <property type="match status" value="1"/>
</dbReference>
<keyword evidence="1" id="KW-0560">Oxidoreductase</keyword>
<keyword evidence="4" id="KW-1185">Reference proteome</keyword>
<accession>A0ABN8B9K5</accession>
<evidence type="ECO:0000313" key="3">
    <source>
        <dbReference type="EMBL" id="CAH0405768.1"/>
    </source>
</evidence>
<keyword evidence="2" id="KW-0472">Membrane</keyword>
<dbReference type="Gene3D" id="3.40.50.720">
    <property type="entry name" value="NAD(P)-binding Rossmann-like Domain"/>
    <property type="match status" value="1"/>
</dbReference>
<dbReference type="PRINTS" id="PR00081">
    <property type="entry name" value="GDHRDH"/>
</dbReference>
<protein>
    <recommendedName>
        <fullName evidence="5">Retinol dehydrogenase 11</fullName>
    </recommendedName>
</protein>
<evidence type="ECO:0000313" key="4">
    <source>
        <dbReference type="Proteomes" id="UP001153292"/>
    </source>
</evidence>
<dbReference type="Proteomes" id="UP001153292">
    <property type="component" value="Chromosome 5"/>
</dbReference>
<evidence type="ECO:0000256" key="2">
    <source>
        <dbReference type="SAM" id="Phobius"/>
    </source>
</evidence>
<gene>
    <name evidence="3" type="ORF">CHILSU_LOCUS9136</name>
</gene>
<dbReference type="PANTHER" id="PTHR43157:SF31">
    <property type="entry name" value="PHOSPHATIDYLINOSITOL-GLYCAN BIOSYNTHESIS CLASS F PROTEIN"/>
    <property type="match status" value="1"/>
</dbReference>
<sequence>MVTVLYAAIPVSVIVAVGLLRKWRSRKWGKCVSNTCLKGKTYLITGATSGIGLETTKALVKRKARVIMACRDVPRAKELIADIRKVQPYGGELIPMHLDLASFESIEKFVEVIKAGFYKIDVLINNAGVAIPLERDEKTKEGFEIHFGVNHLGHFYLTKLLIELLKRASPSRIVIVSSSLHEKGVINFADLNSKEEIEKAKQGKVKSRHISAYQNSKLMNCYFMRALADRLKDTGVDVSACCPGFCYTSLFSDIQFRVYLEGKTKLANLPPRSLLCLIYGGGTSHQPIDCNFIKLMFGLTCTVIIFGRWHLSASFLLPLDRVQRRAARVFDDQDLSDRLDPFALRRDVVSLCIFNHICHGECCEEFFGLIPAAAFRYRTSRQKIHPHHLNAWLSTTLRFCRECCRCILTTVITYHQGAETVVYCASEYSIEGRTGVLYRDCAVYDSKYPFDKEVENRLWDVSEQLIKARKPIPID</sequence>
<dbReference type="EMBL" id="OU963898">
    <property type="protein sequence ID" value="CAH0405768.1"/>
    <property type="molecule type" value="Genomic_DNA"/>
</dbReference>
<proteinExistence type="predicted"/>
<reference evidence="3" key="1">
    <citation type="submission" date="2021-12" db="EMBL/GenBank/DDBJ databases">
        <authorList>
            <person name="King R."/>
        </authorList>
    </citation>
    <scope>NUCLEOTIDE SEQUENCE</scope>
</reference>
<dbReference type="Pfam" id="PF00106">
    <property type="entry name" value="adh_short"/>
    <property type="match status" value="2"/>
</dbReference>